<evidence type="ECO:0000256" key="1">
    <source>
        <dbReference type="ARBA" id="ARBA00009861"/>
    </source>
</evidence>
<protein>
    <submittedName>
        <fullName evidence="5">Uncharacterized protein</fullName>
    </submittedName>
</protein>
<dbReference type="Pfam" id="PF02458">
    <property type="entry name" value="Transferase"/>
    <property type="match status" value="1"/>
</dbReference>
<dbReference type="EMBL" id="LR743594">
    <property type="protein sequence ID" value="CAA2623881.1"/>
    <property type="molecule type" value="Genomic_DNA"/>
</dbReference>
<dbReference type="InterPro" id="IPR050317">
    <property type="entry name" value="Plant_Fungal_Acyltransferase"/>
</dbReference>
<feature type="region of interest" description="Disordered" evidence="4">
    <location>
        <begin position="115"/>
        <end position="138"/>
    </location>
</feature>
<sequence>MAGAGVEVTSSTIHRPYTLRSRRRRTTVSLITMFPSISSTGPPLTSTCPSCTRCLLPHLAGRLSCDERGWPSVHLNDAGVRVVETRLPRRAPPGNGGVEELLQIQLNRFACGGARSCPTTTGRPSPSPGTLPVRVQPPGRRFRADAGELAVEAPAETAAAAEAVETPNVVVHYSVNFLSKLKARLPSDNPDRRYSTFQVAVNGRARMKPKVPMEYFGNLVLWAYPRMTVADVIHAAVSAVDGYFKSFVDFGALAVEDEADAGDGAVGGNSLSPNMEVDSWLSFQYHELDFGGGAPFRSSLSWAVDVQVALHPDKVSIFKEIAHALD</sequence>
<gene>
    <name evidence="5" type="ORF">SI7747_07009785</name>
</gene>
<dbReference type="PANTHER" id="PTHR31642:SF278">
    <property type="entry name" value="TRYPTAMINE HYDROXYCINNAMOYLTRANSFERASE 1"/>
    <property type="match status" value="1"/>
</dbReference>
<comment type="similarity">
    <text evidence="1">Belongs to the plant acyltransferase family.</text>
</comment>
<dbReference type="AlphaFoldDB" id="A0A7I8J257"/>
<evidence type="ECO:0000256" key="2">
    <source>
        <dbReference type="ARBA" id="ARBA00022679"/>
    </source>
</evidence>
<dbReference type="InterPro" id="IPR023213">
    <property type="entry name" value="CAT-like_dom_sf"/>
</dbReference>
<feature type="compositionally biased region" description="Low complexity" evidence="4">
    <location>
        <begin position="118"/>
        <end position="130"/>
    </location>
</feature>
<dbReference type="GO" id="GO:0016747">
    <property type="term" value="F:acyltransferase activity, transferring groups other than amino-acyl groups"/>
    <property type="evidence" value="ECO:0007669"/>
    <property type="project" value="TreeGrafter"/>
</dbReference>
<organism evidence="5">
    <name type="scientific">Spirodela intermedia</name>
    <name type="common">Intermediate duckweed</name>
    <dbReference type="NCBI Taxonomy" id="51605"/>
    <lineage>
        <taxon>Eukaryota</taxon>
        <taxon>Viridiplantae</taxon>
        <taxon>Streptophyta</taxon>
        <taxon>Embryophyta</taxon>
        <taxon>Tracheophyta</taxon>
        <taxon>Spermatophyta</taxon>
        <taxon>Magnoliopsida</taxon>
        <taxon>Liliopsida</taxon>
        <taxon>Araceae</taxon>
        <taxon>Lemnoideae</taxon>
        <taxon>Spirodela</taxon>
    </lineage>
</organism>
<keyword evidence="6" id="KW-1185">Reference proteome</keyword>
<proteinExistence type="inferred from homology"/>
<evidence type="ECO:0000256" key="4">
    <source>
        <dbReference type="SAM" id="MobiDB-lite"/>
    </source>
</evidence>
<accession>A0A7I8J257</accession>
<dbReference type="Gene3D" id="3.30.559.10">
    <property type="entry name" value="Chloramphenicol acetyltransferase-like domain"/>
    <property type="match status" value="1"/>
</dbReference>
<keyword evidence="2" id="KW-0808">Transferase</keyword>
<keyword evidence="3" id="KW-0012">Acyltransferase</keyword>
<dbReference type="PANTHER" id="PTHR31642">
    <property type="entry name" value="TRICHOTHECENE 3-O-ACETYLTRANSFERASE"/>
    <property type="match status" value="1"/>
</dbReference>
<evidence type="ECO:0000256" key="3">
    <source>
        <dbReference type="ARBA" id="ARBA00023315"/>
    </source>
</evidence>
<name>A0A7I8J257_SPIIN</name>
<evidence type="ECO:0000313" key="5">
    <source>
        <dbReference type="EMBL" id="CAA2623881.1"/>
    </source>
</evidence>
<dbReference type="EMBL" id="CACRZD030000007">
    <property type="protein sequence ID" value="CAA6663400.1"/>
    <property type="molecule type" value="Genomic_DNA"/>
</dbReference>
<reference evidence="5 6" key="1">
    <citation type="submission" date="2019-12" db="EMBL/GenBank/DDBJ databases">
        <authorList>
            <person name="Scholz U."/>
            <person name="Mascher M."/>
            <person name="Fiebig A."/>
        </authorList>
    </citation>
    <scope>NUCLEOTIDE SEQUENCE</scope>
</reference>
<dbReference type="Proteomes" id="UP001189122">
    <property type="component" value="Unassembled WGS sequence"/>
</dbReference>
<evidence type="ECO:0000313" key="6">
    <source>
        <dbReference type="Proteomes" id="UP001189122"/>
    </source>
</evidence>